<feature type="region of interest" description="Disordered" evidence="1">
    <location>
        <begin position="15"/>
        <end position="46"/>
    </location>
</feature>
<feature type="compositionally biased region" description="Basic and acidic residues" evidence="1">
    <location>
        <begin position="119"/>
        <end position="134"/>
    </location>
</feature>
<dbReference type="PROSITE" id="PS50878">
    <property type="entry name" value="RT_POL"/>
    <property type="match status" value="1"/>
</dbReference>
<protein>
    <recommendedName>
        <fullName evidence="2">Reverse transcriptase domain-containing protein</fullName>
    </recommendedName>
</protein>
<keyword evidence="4" id="KW-1185">Reference proteome</keyword>
<feature type="compositionally biased region" description="Basic and acidic residues" evidence="1">
    <location>
        <begin position="101"/>
        <end position="111"/>
    </location>
</feature>
<dbReference type="Proteomes" id="UP000265515">
    <property type="component" value="Unassembled WGS sequence"/>
</dbReference>
<organism evidence="3 4">
    <name type="scientific">Chara braunii</name>
    <name type="common">Braun's stonewort</name>
    <dbReference type="NCBI Taxonomy" id="69332"/>
    <lineage>
        <taxon>Eukaryota</taxon>
        <taxon>Viridiplantae</taxon>
        <taxon>Streptophyta</taxon>
        <taxon>Charophyceae</taxon>
        <taxon>Charales</taxon>
        <taxon>Characeae</taxon>
        <taxon>Chara</taxon>
    </lineage>
</organism>
<reference evidence="3 4" key="1">
    <citation type="journal article" date="2018" name="Cell">
        <title>The Chara Genome: Secondary Complexity and Implications for Plant Terrestrialization.</title>
        <authorList>
            <person name="Nishiyama T."/>
            <person name="Sakayama H."/>
            <person name="Vries J.D."/>
            <person name="Buschmann H."/>
            <person name="Saint-Marcoux D."/>
            <person name="Ullrich K.K."/>
            <person name="Haas F.B."/>
            <person name="Vanderstraeten L."/>
            <person name="Becker D."/>
            <person name="Lang D."/>
            <person name="Vosolsobe S."/>
            <person name="Rombauts S."/>
            <person name="Wilhelmsson P.K.I."/>
            <person name="Janitza P."/>
            <person name="Kern R."/>
            <person name="Heyl A."/>
            <person name="Rumpler F."/>
            <person name="Villalobos L.I.A.C."/>
            <person name="Clay J.M."/>
            <person name="Skokan R."/>
            <person name="Toyoda A."/>
            <person name="Suzuki Y."/>
            <person name="Kagoshima H."/>
            <person name="Schijlen E."/>
            <person name="Tajeshwar N."/>
            <person name="Catarino B."/>
            <person name="Hetherington A.J."/>
            <person name="Saltykova A."/>
            <person name="Bonnot C."/>
            <person name="Breuninger H."/>
            <person name="Symeonidi A."/>
            <person name="Radhakrishnan G.V."/>
            <person name="Van Nieuwerburgh F."/>
            <person name="Deforce D."/>
            <person name="Chang C."/>
            <person name="Karol K.G."/>
            <person name="Hedrich R."/>
            <person name="Ulvskov P."/>
            <person name="Glockner G."/>
            <person name="Delwiche C.F."/>
            <person name="Petrasek J."/>
            <person name="Van de Peer Y."/>
            <person name="Friml J."/>
            <person name="Beilby M."/>
            <person name="Dolan L."/>
            <person name="Kohara Y."/>
            <person name="Sugano S."/>
            <person name="Fujiyama A."/>
            <person name="Delaux P.-M."/>
            <person name="Quint M."/>
            <person name="TheiBen G."/>
            <person name="Hagemann M."/>
            <person name="Harholt J."/>
            <person name="Dunand C."/>
            <person name="Zachgo S."/>
            <person name="Langdale J."/>
            <person name="Maumus F."/>
            <person name="Straeten D.V.D."/>
            <person name="Gould S.B."/>
            <person name="Rensing S.A."/>
        </authorList>
    </citation>
    <scope>NUCLEOTIDE SEQUENCE [LARGE SCALE GENOMIC DNA]</scope>
    <source>
        <strain evidence="3 4">S276</strain>
    </source>
</reference>
<evidence type="ECO:0000313" key="3">
    <source>
        <dbReference type="EMBL" id="GBG81950.1"/>
    </source>
</evidence>
<proteinExistence type="predicted"/>
<comment type="caution">
    <text evidence="3">The sequence shown here is derived from an EMBL/GenBank/DDBJ whole genome shotgun (WGS) entry which is preliminary data.</text>
</comment>
<dbReference type="EMBL" id="BFEA01000391">
    <property type="protein sequence ID" value="GBG81950.1"/>
    <property type="molecule type" value="Genomic_DNA"/>
</dbReference>
<accession>A0A388LI06</accession>
<gene>
    <name evidence="3" type="ORF">CBR_g34133</name>
</gene>
<feature type="domain" description="Reverse transcriptase" evidence="2">
    <location>
        <begin position="413"/>
        <end position="689"/>
    </location>
</feature>
<dbReference type="AlphaFoldDB" id="A0A388LI06"/>
<dbReference type="Gramene" id="GBG81950">
    <property type="protein sequence ID" value="GBG81950"/>
    <property type="gene ID" value="CBR_g34133"/>
</dbReference>
<dbReference type="PANTHER" id="PTHR21301">
    <property type="entry name" value="REVERSE TRANSCRIPTASE"/>
    <property type="match status" value="1"/>
</dbReference>
<sequence>MNRLLSFVESQQLEAAEKKRVEHEKKRQEEEKQRVEEAKQREEAEKQRVQAIMEATAAQGFTKEMAALEEKIKEHVNTKITVSEEKNARLQDSLLRFLERTDGDGQRRTRTEPCPNPKRRLDLDGFEREADAVERSAATPVPRRERRSRGKGKSRLPEFKTKTTRRALKEKLAAVIKKKTGVNIRLKVSVGVTYSHKLKKRTIHDMVVLCVEKSKIHPVLKSVLRRRVRVVWRKNKTVEQTLTNHRKTAREETGMCTCSEDRLPSMEGHALTRIVQCPEAPTFLHNGKNILQSDAGVKSLEVQRAVGRSLGMVMRRELYQVAGADCFREIISDRIETRPACSEERARELAVKWNHLVVVPVDRNPRDLVIMCPATYHHGLQMMFNLNVAYRQVLGQSEKKVLSVLRAEFKKVDLDKLGAWNPAAKLGQAYVLPKHKDLTRWKPIAPANTEGSKTAGRRLARALNFLLEKVPGAKHFNLKATALLKQNLEVAGRRLSVYGEKSMALIASFDIQEMFTSLPHQEIAQVVDWLLQQWEMRGVCRLSLSKRGREVALSRKSPGPGYVMVKFSQIRQMVSYELENTYILCRKMILKQVVGIPMGKNSSPSLACVLCAKQEVDFLSSLGADQRIVHGVRLVDDVTVAIACDMDDCRSIAAAKSICHNFGRAYGEQLELVRTNDGTNSWDFLGTRVAALPGPITFAIRPKQKNEGASVDDPLAFRCFQDFDSYSEKRAKAGTVIAVLHKIKQHASDPSTGVHTTLSVSIELGRRGYPPALFSNALAAFARATGQFGAALKTLTEQPVKLLKGRIARGEAGSSERQG</sequence>
<feature type="compositionally biased region" description="Basic residues" evidence="1">
    <location>
        <begin position="144"/>
        <end position="154"/>
    </location>
</feature>
<feature type="region of interest" description="Disordered" evidence="1">
    <location>
        <begin position="101"/>
        <end position="156"/>
    </location>
</feature>
<dbReference type="PANTHER" id="PTHR21301:SF10">
    <property type="entry name" value="REVERSE TRANSCRIPTASE DOMAIN-CONTAINING PROTEIN"/>
    <property type="match status" value="1"/>
</dbReference>
<evidence type="ECO:0000256" key="1">
    <source>
        <dbReference type="SAM" id="MobiDB-lite"/>
    </source>
</evidence>
<evidence type="ECO:0000259" key="2">
    <source>
        <dbReference type="PROSITE" id="PS50878"/>
    </source>
</evidence>
<dbReference type="InterPro" id="IPR000477">
    <property type="entry name" value="RT_dom"/>
</dbReference>
<evidence type="ECO:0000313" key="4">
    <source>
        <dbReference type="Proteomes" id="UP000265515"/>
    </source>
</evidence>
<name>A0A388LI06_CHABU</name>